<gene>
    <name evidence="1" type="ORF">H6A04_02155</name>
</gene>
<dbReference type="Proteomes" id="UP000728968">
    <property type="component" value="Unassembled WGS sequence"/>
</dbReference>
<sequence length="85" mass="10377">MIKQLKLYNKENREFKEMLQEMEYLKSKGLVDEWKLVEEDTLISYSGKYRNIGYGGKIKIREYKEVYKHIIDTINCYSWEGARWN</sequence>
<protein>
    <submittedName>
        <fullName evidence="1">Uncharacterized protein</fullName>
    </submittedName>
</protein>
<organism evidence="1 2">
    <name type="scientific">Fusobacterium mortiferum</name>
    <dbReference type="NCBI Taxonomy" id="850"/>
    <lineage>
        <taxon>Bacteria</taxon>
        <taxon>Fusobacteriati</taxon>
        <taxon>Fusobacteriota</taxon>
        <taxon>Fusobacteriia</taxon>
        <taxon>Fusobacteriales</taxon>
        <taxon>Fusobacteriaceae</taxon>
        <taxon>Fusobacterium</taxon>
    </lineage>
</organism>
<keyword evidence="2" id="KW-1185">Reference proteome</keyword>
<name>A0ABS2FZS9_FUSMR</name>
<dbReference type="EMBL" id="JACJLT010000011">
    <property type="protein sequence ID" value="MBM6874475.1"/>
    <property type="molecule type" value="Genomic_DNA"/>
</dbReference>
<dbReference type="RefSeq" id="WP_204710546.1">
    <property type="nucleotide sequence ID" value="NZ_JACJLT010000011.1"/>
</dbReference>
<proteinExistence type="predicted"/>
<evidence type="ECO:0000313" key="1">
    <source>
        <dbReference type="EMBL" id="MBM6874475.1"/>
    </source>
</evidence>
<evidence type="ECO:0000313" key="2">
    <source>
        <dbReference type="Proteomes" id="UP000728968"/>
    </source>
</evidence>
<accession>A0ABS2FZS9</accession>
<comment type="caution">
    <text evidence="1">The sequence shown here is derived from an EMBL/GenBank/DDBJ whole genome shotgun (WGS) entry which is preliminary data.</text>
</comment>
<reference evidence="1 2" key="1">
    <citation type="journal article" date="2021" name="Sci. Rep.">
        <title>The distribution of antibiotic resistance genes in chicken gut microbiota commensals.</title>
        <authorList>
            <person name="Juricova H."/>
            <person name="Matiasovicova J."/>
            <person name="Kubasova T."/>
            <person name="Cejkova D."/>
            <person name="Rychlik I."/>
        </authorList>
    </citation>
    <scope>NUCLEOTIDE SEQUENCE [LARGE SCALE GENOMIC DNA]</scope>
    <source>
        <strain evidence="1 2">An425</strain>
    </source>
</reference>